<dbReference type="OrthoDB" id="3642840at2759"/>
<keyword evidence="1" id="KW-1185">Reference proteome</keyword>
<dbReference type="Proteomes" id="UP000504637">
    <property type="component" value="Unplaced"/>
</dbReference>
<dbReference type="GeneID" id="54366288"/>
<organism evidence="2">
    <name type="scientific">Dissoconium aciculare CBS 342.82</name>
    <dbReference type="NCBI Taxonomy" id="1314786"/>
    <lineage>
        <taxon>Eukaryota</taxon>
        <taxon>Fungi</taxon>
        <taxon>Dikarya</taxon>
        <taxon>Ascomycota</taxon>
        <taxon>Pezizomycotina</taxon>
        <taxon>Dothideomycetes</taxon>
        <taxon>Dothideomycetidae</taxon>
        <taxon>Mycosphaerellales</taxon>
        <taxon>Dissoconiaceae</taxon>
        <taxon>Dissoconium</taxon>
    </lineage>
</organism>
<reference evidence="2" key="3">
    <citation type="submission" date="2025-08" db="UniProtKB">
        <authorList>
            <consortium name="RefSeq"/>
        </authorList>
    </citation>
    <scope>IDENTIFICATION</scope>
    <source>
        <strain evidence="2">CBS 342.82</strain>
    </source>
</reference>
<gene>
    <name evidence="2" type="ORF">K489DRAFT_432487</name>
</gene>
<accession>A0A6J3M0G7</accession>
<evidence type="ECO:0000313" key="2">
    <source>
        <dbReference type="RefSeq" id="XP_033458566.1"/>
    </source>
</evidence>
<evidence type="ECO:0000313" key="1">
    <source>
        <dbReference type="Proteomes" id="UP000504637"/>
    </source>
</evidence>
<protein>
    <submittedName>
        <fullName evidence="2">Uncharacterized protein</fullName>
    </submittedName>
</protein>
<name>A0A6J3M0G7_9PEZI</name>
<sequence length="410" mass="46590">MPTDLFKWEDGAGLHHHCPICKAPLHHEKSRSRCLGVHVEWCHRYHTLFRKNWSSRCQACKICDEQERKRHREIAEILEKIRRLKINQDTSSTASRLINAPDSLEEDEELVTTIPLKRDRKLMRKAIKAIERDKAITAADVEHVKQVLYPQADATDEDQDIAMNLAFHGATCNDKSVRFGLIERDTQTGDSKEDDVELQRILAEFGIATNVDAAATSLMSDLVAAILHDLECHRNEMRNFARNRAGFWRWATSKALSLQIEHGGAWDAKPSVATFADESKHRADENIRKLPDLQSADTTTFFTRSHSSQSPPATDQTLLSVKKTGLKRSAFTSGAQAPTNTRLANPWMTQLRTKNGKKFPLREGRTVKLSSNNGLHHLRVKTDPRSWHDFATYSHASTSGEEYMHYDSDC</sequence>
<proteinExistence type="predicted"/>
<reference evidence="2" key="1">
    <citation type="submission" date="2020-01" db="EMBL/GenBank/DDBJ databases">
        <authorList>
            <consortium name="DOE Joint Genome Institute"/>
            <person name="Haridas S."/>
            <person name="Albert R."/>
            <person name="Binder M."/>
            <person name="Bloem J."/>
            <person name="Labutti K."/>
            <person name="Salamov A."/>
            <person name="Andreopoulos B."/>
            <person name="Baker S.E."/>
            <person name="Barry K."/>
            <person name="Bills G."/>
            <person name="Bluhm B.H."/>
            <person name="Cannon C."/>
            <person name="Castanera R."/>
            <person name="Culley D.E."/>
            <person name="Daum C."/>
            <person name="Ezra D."/>
            <person name="Gonzalez J.B."/>
            <person name="Henrissat B."/>
            <person name="Kuo A."/>
            <person name="Liang C."/>
            <person name="Lipzen A."/>
            <person name="Lutzoni F."/>
            <person name="Magnuson J."/>
            <person name="Mondo S."/>
            <person name="Nolan M."/>
            <person name="Ohm R."/>
            <person name="Pangilinan J."/>
            <person name="Park H.-J."/>
            <person name="Ramirez L."/>
            <person name="Alfaro M."/>
            <person name="Sun H."/>
            <person name="Tritt A."/>
            <person name="Yoshinaga Y."/>
            <person name="Zwiers L.-H."/>
            <person name="Turgeon B.G."/>
            <person name="Goodwin S.B."/>
            <person name="Spatafora J.W."/>
            <person name="Crous P.W."/>
            <person name="Grigoriev I.V."/>
        </authorList>
    </citation>
    <scope>NUCLEOTIDE SEQUENCE</scope>
    <source>
        <strain evidence="2">CBS 342.82</strain>
    </source>
</reference>
<dbReference type="RefSeq" id="XP_033458566.1">
    <property type="nucleotide sequence ID" value="XM_033608488.1"/>
</dbReference>
<dbReference type="AlphaFoldDB" id="A0A6J3M0G7"/>
<reference evidence="2" key="2">
    <citation type="submission" date="2020-04" db="EMBL/GenBank/DDBJ databases">
        <authorList>
            <consortium name="NCBI Genome Project"/>
        </authorList>
    </citation>
    <scope>NUCLEOTIDE SEQUENCE</scope>
    <source>
        <strain evidence="2">CBS 342.82</strain>
    </source>
</reference>